<reference evidence="4 5" key="1">
    <citation type="journal article" date="2015" name="Genome Announc.">
        <title>Expanding the biotechnology potential of lactobacilli through comparative genomics of 213 strains and associated genera.</title>
        <authorList>
            <person name="Sun Z."/>
            <person name="Harris H.M."/>
            <person name="McCann A."/>
            <person name="Guo C."/>
            <person name="Argimon S."/>
            <person name="Zhang W."/>
            <person name="Yang X."/>
            <person name="Jeffery I.B."/>
            <person name="Cooney J.C."/>
            <person name="Kagawa T.F."/>
            <person name="Liu W."/>
            <person name="Song Y."/>
            <person name="Salvetti E."/>
            <person name="Wrobel A."/>
            <person name="Rasinkangas P."/>
            <person name="Parkhill J."/>
            <person name="Rea M.C."/>
            <person name="O'Sullivan O."/>
            <person name="Ritari J."/>
            <person name="Douillard F.P."/>
            <person name="Paul Ross R."/>
            <person name="Yang R."/>
            <person name="Briner A.E."/>
            <person name="Felis G.E."/>
            <person name="de Vos W.M."/>
            <person name="Barrangou R."/>
            <person name="Klaenhammer T.R."/>
            <person name="Caufield P.W."/>
            <person name="Cui Y."/>
            <person name="Zhang H."/>
            <person name="O'Toole P.W."/>
        </authorList>
    </citation>
    <scope>NUCLEOTIDE SEQUENCE [LARGE SCALE GENOMIC DNA]</scope>
    <source>
        <strain evidence="4 5">DSM 15946</strain>
    </source>
</reference>
<sequence>MPKALLIIDYTNDFIADQGALTCGRPAQALAPYITHLAEEFYQAGDYVIFPTDAHNPNDHFHPESKLFPPHNLVGTWGQALYGPVKDWYDAHQADERVYQFNKNRYSAFQNTNLDNYLRERQINELWLVGVCTDICVLHTAMAAYNLNYQLTIPAAGVTTFTEHGQEWALDHFAHSLGAKVLA</sequence>
<dbReference type="Proteomes" id="UP000050816">
    <property type="component" value="Unassembled WGS sequence"/>
</dbReference>
<dbReference type="InterPro" id="IPR050272">
    <property type="entry name" value="Isochorismatase-like_hydrls"/>
</dbReference>
<evidence type="ECO:0000256" key="2">
    <source>
        <dbReference type="ARBA" id="ARBA00022801"/>
    </source>
</evidence>
<gene>
    <name evidence="4" type="ORF">FC43_GL001217</name>
</gene>
<name>A0A0R1UBW9_9LACO</name>
<dbReference type="RefSeq" id="WP_056954309.1">
    <property type="nucleotide sequence ID" value="NZ_AZFK01000025.1"/>
</dbReference>
<dbReference type="SUPFAM" id="SSF52499">
    <property type="entry name" value="Isochorismatase-like hydrolases"/>
    <property type="match status" value="1"/>
</dbReference>
<dbReference type="EMBL" id="AZFK01000025">
    <property type="protein sequence ID" value="KRL90877.1"/>
    <property type="molecule type" value="Genomic_DNA"/>
</dbReference>
<evidence type="ECO:0000313" key="5">
    <source>
        <dbReference type="Proteomes" id="UP000050816"/>
    </source>
</evidence>
<evidence type="ECO:0000256" key="1">
    <source>
        <dbReference type="ARBA" id="ARBA00006336"/>
    </source>
</evidence>
<evidence type="ECO:0000259" key="3">
    <source>
        <dbReference type="Pfam" id="PF00857"/>
    </source>
</evidence>
<dbReference type="Pfam" id="PF00857">
    <property type="entry name" value="Isochorismatase"/>
    <property type="match status" value="1"/>
</dbReference>
<dbReference type="CDD" id="cd00431">
    <property type="entry name" value="cysteine_hydrolases"/>
    <property type="match status" value="1"/>
</dbReference>
<dbReference type="GO" id="GO:0016787">
    <property type="term" value="F:hydrolase activity"/>
    <property type="evidence" value="ECO:0007669"/>
    <property type="project" value="UniProtKB-KW"/>
</dbReference>
<comment type="caution">
    <text evidence="4">The sequence shown here is derived from an EMBL/GenBank/DDBJ whole genome shotgun (WGS) entry which is preliminary data.</text>
</comment>
<keyword evidence="2" id="KW-0378">Hydrolase</keyword>
<proteinExistence type="inferred from homology"/>
<dbReference type="PANTHER" id="PTHR43540:SF10">
    <property type="entry name" value="ISOCHORISMATASE"/>
    <property type="match status" value="1"/>
</dbReference>
<comment type="similarity">
    <text evidence="1">Belongs to the isochorismatase family.</text>
</comment>
<evidence type="ECO:0000313" key="4">
    <source>
        <dbReference type="EMBL" id="KRL90877.1"/>
    </source>
</evidence>
<dbReference type="InterPro" id="IPR036380">
    <property type="entry name" value="Isochorismatase-like_sf"/>
</dbReference>
<dbReference type="AlphaFoldDB" id="A0A0R1UBW9"/>
<accession>A0A0R1UBW9</accession>
<dbReference type="InterPro" id="IPR000868">
    <property type="entry name" value="Isochorismatase-like_dom"/>
</dbReference>
<dbReference type="Gene3D" id="3.40.50.850">
    <property type="entry name" value="Isochorismatase-like"/>
    <property type="match status" value="1"/>
</dbReference>
<dbReference type="PANTHER" id="PTHR43540">
    <property type="entry name" value="PEROXYUREIDOACRYLATE/UREIDOACRYLATE AMIDOHYDROLASE-RELATED"/>
    <property type="match status" value="1"/>
</dbReference>
<dbReference type="PATRIC" id="fig|1423760.3.peg.1286"/>
<organism evidence="4 5">
    <name type="scientific">Limosilactobacillus ingluviei DSM 15946</name>
    <dbReference type="NCBI Taxonomy" id="1423760"/>
    <lineage>
        <taxon>Bacteria</taxon>
        <taxon>Bacillati</taxon>
        <taxon>Bacillota</taxon>
        <taxon>Bacilli</taxon>
        <taxon>Lactobacillales</taxon>
        <taxon>Lactobacillaceae</taxon>
        <taxon>Limosilactobacillus</taxon>
    </lineage>
</organism>
<protein>
    <recommendedName>
        <fullName evidence="3">Isochorismatase-like domain-containing protein</fullName>
    </recommendedName>
</protein>
<feature type="domain" description="Isochorismatase-like" evidence="3">
    <location>
        <begin position="4"/>
        <end position="177"/>
    </location>
</feature>